<dbReference type="SUPFAM" id="SSF88946">
    <property type="entry name" value="Sigma2 domain of RNA polymerase sigma factors"/>
    <property type="match status" value="1"/>
</dbReference>
<feature type="domain" description="RNA polymerase sigma-70 region 2" evidence="6">
    <location>
        <begin position="24"/>
        <end position="91"/>
    </location>
</feature>
<dbReference type="InterPro" id="IPR007627">
    <property type="entry name" value="RNA_pol_sigma70_r2"/>
</dbReference>
<dbReference type="Proteomes" id="UP001499854">
    <property type="component" value="Unassembled WGS sequence"/>
</dbReference>
<dbReference type="InterPro" id="IPR013249">
    <property type="entry name" value="RNA_pol_sigma70_r4_t2"/>
</dbReference>
<dbReference type="RefSeq" id="WP_344660492.1">
    <property type="nucleotide sequence ID" value="NZ_BAAAQM010000041.1"/>
</dbReference>
<dbReference type="PANTHER" id="PTHR43133">
    <property type="entry name" value="RNA POLYMERASE ECF-TYPE SIGMA FACTO"/>
    <property type="match status" value="1"/>
</dbReference>
<comment type="similarity">
    <text evidence="1">Belongs to the sigma-70 factor family. ECF subfamily.</text>
</comment>
<proteinExistence type="inferred from homology"/>
<evidence type="ECO:0000256" key="5">
    <source>
        <dbReference type="SAM" id="MobiDB-lite"/>
    </source>
</evidence>
<dbReference type="InterPro" id="IPR013324">
    <property type="entry name" value="RNA_pol_sigma_r3/r4-like"/>
</dbReference>
<keyword evidence="9" id="KW-1185">Reference proteome</keyword>
<feature type="region of interest" description="Disordered" evidence="5">
    <location>
        <begin position="203"/>
        <end position="244"/>
    </location>
</feature>
<evidence type="ECO:0000256" key="2">
    <source>
        <dbReference type="ARBA" id="ARBA00023015"/>
    </source>
</evidence>
<dbReference type="Pfam" id="PF04542">
    <property type="entry name" value="Sigma70_r2"/>
    <property type="match status" value="1"/>
</dbReference>
<dbReference type="Gene3D" id="1.10.1740.10">
    <property type="match status" value="1"/>
</dbReference>
<evidence type="ECO:0000256" key="4">
    <source>
        <dbReference type="ARBA" id="ARBA00023163"/>
    </source>
</evidence>
<comment type="caution">
    <text evidence="8">The sequence shown here is derived from an EMBL/GenBank/DDBJ whole genome shotgun (WGS) entry which is preliminary data.</text>
</comment>
<feature type="compositionally biased region" description="Gly residues" evidence="5">
    <location>
        <begin position="219"/>
        <end position="232"/>
    </location>
</feature>
<dbReference type="InterPro" id="IPR039425">
    <property type="entry name" value="RNA_pol_sigma-70-like"/>
</dbReference>
<reference evidence="8 9" key="1">
    <citation type="journal article" date="2019" name="Int. J. Syst. Evol. Microbiol.">
        <title>The Global Catalogue of Microorganisms (GCM) 10K type strain sequencing project: providing services to taxonomists for standard genome sequencing and annotation.</title>
        <authorList>
            <consortium name="The Broad Institute Genomics Platform"/>
            <consortium name="The Broad Institute Genome Sequencing Center for Infectious Disease"/>
            <person name="Wu L."/>
            <person name="Ma J."/>
        </authorList>
    </citation>
    <scope>NUCLEOTIDE SEQUENCE [LARGE SCALE GENOMIC DNA]</scope>
    <source>
        <strain evidence="8 9">JCM 16013</strain>
    </source>
</reference>
<dbReference type="SUPFAM" id="SSF88659">
    <property type="entry name" value="Sigma3 and sigma4 domains of RNA polymerase sigma factors"/>
    <property type="match status" value="1"/>
</dbReference>
<feature type="domain" description="RNA polymerase sigma factor 70 region 4 type 2" evidence="7">
    <location>
        <begin position="123"/>
        <end position="174"/>
    </location>
</feature>
<dbReference type="EMBL" id="BAAAQM010000041">
    <property type="protein sequence ID" value="GAA1989016.1"/>
    <property type="molecule type" value="Genomic_DNA"/>
</dbReference>
<keyword evidence="3" id="KW-0731">Sigma factor</keyword>
<dbReference type="InterPro" id="IPR014284">
    <property type="entry name" value="RNA_pol_sigma-70_dom"/>
</dbReference>
<evidence type="ECO:0008006" key="10">
    <source>
        <dbReference type="Google" id="ProtNLM"/>
    </source>
</evidence>
<keyword evidence="2" id="KW-0805">Transcription regulation</keyword>
<evidence type="ECO:0000259" key="7">
    <source>
        <dbReference type="Pfam" id="PF08281"/>
    </source>
</evidence>
<dbReference type="NCBIfam" id="TIGR02937">
    <property type="entry name" value="sigma70-ECF"/>
    <property type="match status" value="1"/>
</dbReference>
<evidence type="ECO:0000313" key="9">
    <source>
        <dbReference type="Proteomes" id="UP001499854"/>
    </source>
</evidence>
<feature type="compositionally biased region" description="Low complexity" evidence="5">
    <location>
        <begin position="209"/>
        <end position="218"/>
    </location>
</feature>
<evidence type="ECO:0000256" key="3">
    <source>
        <dbReference type="ARBA" id="ARBA00023082"/>
    </source>
</evidence>
<accession>A0ABN2SLX6</accession>
<evidence type="ECO:0000313" key="8">
    <source>
        <dbReference type="EMBL" id="GAA1989016.1"/>
    </source>
</evidence>
<name>A0ABN2SLX6_9ACTN</name>
<dbReference type="PANTHER" id="PTHR43133:SF66">
    <property type="entry name" value="ECF RNA POLYMERASE SIGMA FACTOR SIGK"/>
    <property type="match status" value="1"/>
</dbReference>
<dbReference type="Gene3D" id="1.10.10.10">
    <property type="entry name" value="Winged helix-like DNA-binding domain superfamily/Winged helix DNA-binding domain"/>
    <property type="match status" value="1"/>
</dbReference>
<dbReference type="InterPro" id="IPR036388">
    <property type="entry name" value="WH-like_DNA-bd_sf"/>
</dbReference>
<gene>
    <name evidence="8" type="ORF">GCM10009838_59870</name>
</gene>
<evidence type="ECO:0000259" key="6">
    <source>
        <dbReference type="Pfam" id="PF04542"/>
    </source>
</evidence>
<organism evidence="8 9">
    <name type="scientific">Catenulispora subtropica</name>
    <dbReference type="NCBI Taxonomy" id="450798"/>
    <lineage>
        <taxon>Bacteria</taxon>
        <taxon>Bacillati</taxon>
        <taxon>Actinomycetota</taxon>
        <taxon>Actinomycetes</taxon>
        <taxon>Catenulisporales</taxon>
        <taxon>Catenulisporaceae</taxon>
        <taxon>Catenulispora</taxon>
    </lineage>
</organism>
<protein>
    <recommendedName>
        <fullName evidence="10">RNA polymerase, sigma-24 subunit, ECF subfamily</fullName>
    </recommendedName>
</protein>
<dbReference type="Pfam" id="PF08281">
    <property type="entry name" value="Sigma70_r4_2"/>
    <property type="match status" value="1"/>
</dbReference>
<dbReference type="InterPro" id="IPR013325">
    <property type="entry name" value="RNA_pol_sigma_r2"/>
</dbReference>
<sequence length="244" mass="25723">MAWGDLDSALAAARRGEETGFAELWHALHPPLLRYLRAVVGDTAEDVASETWLQAAKDVRGYRGDAAGFRVWLFRVARHRALDELRKTSRRKEDNGDVAAIATDWPSADDTESVAAEREDTERALRLIARLPKDQAEAVLLRVVAGLDVAQTAKVLDKRDGAVRIAAMRGLKRLAVILAEQADGAGADGGSVEGAVDGAVDGAAERPAGRAARARATGGAEGTGDAGQGRTGRGSRTVKGAEHG</sequence>
<evidence type="ECO:0000256" key="1">
    <source>
        <dbReference type="ARBA" id="ARBA00010641"/>
    </source>
</evidence>
<keyword evidence="4" id="KW-0804">Transcription</keyword>